<dbReference type="InterPro" id="IPR002110">
    <property type="entry name" value="Ankyrin_rpt"/>
</dbReference>
<dbReference type="PROSITE" id="PS50088">
    <property type="entry name" value="ANK_REPEAT"/>
    <property type="match status" value="6"/>
</dbReference>
<dbReference type="Pfam" id="PF13637">
    <property type="entry name" value="Ank_4"/>
    <property type="match status" value="1"/>
</dbReference>
<feature type="repeat" description="ANK" evidence="1">
    <location>
        <begin position="404"/>
        <end position="436"/>
    </location>
</feature>
<reference evidence="2 3" key="1">
    <citation type="journal article" date="2024" name="bioRxiv">
        <title>A reference genome for Trichogramma kaykai: A tiny desert-dwelling parasitoid wasp with competing sex-ratio distorters.</title>
        <authorList>
            <person name="Culotta J."/>
            <person name="Lindsey A.R."/>
        </authorList>
    </citation>
    <scope>NUCLEOTIDE SEQUENCE [LARGE SCALE GENOMIC DNA]</scope>
    <source>
        <strain evidence="2 3">KSX58</strain>
    </source>
</reference>
<dbReference type="SMART" id="SM00248">
    <property type="entry name" value="ANK"/>
    <property type="match status" value="10"/>
</dbReference>
<feature type="repeat" description="ANK" evidence="1">
    <location>
        <begin position="40"/>
        <end position="77"/>
    </location>
</feature>
<organism evidence="2 3">
    <name type="scientific">Trichogramma kaykai</name>
    <dbReference type="NCBI Taxonomy" id="54128"/>
    <lineage>
        <taxon>Eukaryota</taxon>
        <taxon>Metazoa</taxon>
        <taxon>Ecdysozoa</taxon>
        <taxon>Arthropoda</taxon>
        <taxon>Hexapoda</taxon>
        <taxon>Insecta</taxon>
        <taxon>Pterygota</taxon>
        <taxon>Neoptera</taxon>
        <taxon>Endopterygota</taxon>
        <taxon>Hymenoptera</taxon>
        <taxon>Apocrita</taxon>
        <taxon>Proctotrupomorpha</taxon>
        <taxon>Chalcidoidea</taxon>
        <taxon>Trichogrammatidae</taxon>
        <taxon>Trichogramma</taxon>
    </lineage>
</organism>
<dbReference type="Pfam" id="PF12796">
    <property type="entry name" value="Ank_2"/>
    <property type="match status" value="3"/>
</dbReference>
<evidence type="ECO:0000256" key="1">
    <source>
        <dbReference type="PROSITE-ProRule" id="PRU00023"/>
    </source>
</evidence>
<sequence length="696" mass="80118">MSQSKDYTITSIHDAVRSKNVHVMESLLKNGADPNIVDDQGLTALNLICYQLDLKEVQFEMIRLLIQYNADVNICNKDGYNPMMNLFVEASNDTEFHMRIKVFKLLLENKADVTHVNNDGDTILHVTVWDAENPKIVEAVELLLKYGADPNVVDTEGMTPLNLICDSYYSNNVRLELIRLIIQYKADVNIKDKKGNSPIMTIVANCDYYNIELHMKIFTLLLENDADVTNIEYENGQTIMHKLLHFSSWNPCIVEAVELLLEHGVDVNIQTISGLTCLHLAVYYQDLELVELLLEYGANFNITDLDGNIPLNYTFKNLRFKEFGVTLDFEKMLQLVILHVENNADLTCMSKDGKTVLHSLVINLSMYTSKHYDNMDFEPMMKYVHKCIKILLKNGLDINIQDRDGRSPLNEAVSYCNYNLVKFLIEHGAEMSTVRFKGGFLEGQSSVLRNLKMTQNILAIVDFLESKGLQMTKDQWLLICQFLIRFDLPDETKFNTVCYVWKTLEFGSDLMIKKLVEKLPSMDWNRSIKEMIYETVNEHLCTVEHGKIYMDVEIHNYLREKLNSPAVQIMVETSYQFEEEIKEEIDEAKRTMIGNNISLLDLCTSSPEKTYKLLKNCDYKSVVNSEDFIDDFWIVGRTIKGHIIKCLVRRLITQLTSDCVPLLTKGVLPDLCCEKIIKYLGNEDLLSLYESVIDEL</sequence>
<protein>
    <recommendedName>
        <fullName evidence="4">PRANC domain-containing protein</fullName>
    </recommendedName>
</protein>
<dbReference type="PANTHER" id="PTHR24133">
    <property type="entry name" value="ANKYRIN DOMAIN-CONTAINING"/>
    <property type="match status" value="1"/>
</dbReference>
<dbReference type="Proteomes" id="UP001627154">
    <property type="component" value="Unassembled WGS sequence"/>
</dbReference>
<dbReference type="PROSITE" id="PS50297">
    <property type="entry name" value="ANK_REP_REGION"/>
    <property type="match status" value="4"/>
</dbReference>
<gene>
    <name evidence="2" type="ORF">TKK_012715</name>
</gene>
<dbReference type="PANTHER" id="PTHR24133:SF40">
    <property type="entry name" value="ANKYRIN REPEAT DOMAIN 44"/>
    <property type="match status" value="1"/>
</dbReference>
<proteinExistence type="predicted"/>
<feature type="repeat" description="ANK" evidence="1">
    <location>
        <begin position="7"/>
        <end position="39"/>
    </location>
</feature>
<dbReference type="Gene3D" id="1.25.40.20">
    <property type="entry name" value="Ankyrin repeat-containing domain"/>
    <property type="match status" value="5"/>
</dbReference>
<name>A0ABD2WJ58_9HYME</name>
<comment type="caution">
    <text evidence="2">The sequence shown here is derived from an EMBL/GenBank/DDBJ whole genome shotgun (WGS) entry which is preliminary data.</text>
</comment>
<keyword evidence="1" id="KW-0040">ANK repeat</keyword>
<evidence type="ECO:0000313" key="2">
    <source>
        <dbReference type="EMBL" id="KAL3392659.1"/>
    </source>
</evidence>
<feature type="repeat" description="ANK" evidence="1">
    <location>
        <begin position="156"/>
        <end position="193"/>
    </location>
</feature>
<feature type="repeat" description="ANK" evidence="1">
    <location>
        <begin position="119"/>
        <end position="155"/>
    </location>
</feature>
<keyword evidence="3" id="KW-1185">Reference proteome</keyword>
<evidence type="ECO:0000313" key="3">
    <source>
        <dbReference type="Proteomes" id="UP001627154"/>
    </source>
</evidence>
<dbReference type="InterPro" id="IPR036770">
    <property type="entry name" value="Ankyrin_rpt-contain_sf"/>
</dbReference>
<accession>A0ABD2WJ58</accession>
<feature type="repeat" description="ANK" evidence="1">
    <location>
        <begin position="273"/>
        <end position="305"/>
    </location>
</feature>
<dbReference type="InterPro" id="IPR052391">
    <property type="entry name" value="E3_Ligase-Neurotoxin"/>
</dbReference>
<dbReference type="EMBL" id="JBJJXI010000102">
    <property type="protein sequence ID" value="KAL3392659.1"/>
    <property type="molecule type" value="Genomic_DNA"/>
</dbReference>
<dbReference type="AlphaFoldDB" id="A0ABD2WJ58"/>
<dbReference type="Pfam" id="PF00023">
    <property type="entry name" value="Ank"/>
    <property type="match status" value="1"/>
</dbReference>
<evidence type="ECO:0008006" key="4">
    <source>
        <dbReference type="Google" id="ProtNLM"/>
    </source>
</evidence>
<dbReference type="SUPFAM" id="SSF48403">
    <property type="entry name" value="Ankyrin repeat"/>
    <property type="match status" value="2"/>
</dbReference>